<dbReference type="EMBL" id="CAJOBH010082779">
    <property type="protein sequence ID" value="CAF4525033.1"/>
    <property type="molecule type" value="Genomic_DNA"/>
</dbReference>
<dbReference type="AlphaFoldDB" id="A0A8S2XZJ1"/>
<comment type="caution">
    <text evidence="2">The sequence shown here is derived from an EMBL/GenBank/DDBJ whole genome shotgun (WGS) entry which is preliminary data.</text>
</comment>
<sequence length="29" mass="3307">MDTLNSENSQNTEITNKILKELTTPTKQN</sequence>
<feature type="non-terminal residue" evidence="2">
    <location>
        <position position="1"/>
    </location>
</feature>
<evidence type="ECO:0000313" key="3">
    <source>
        <dbReference type="EMBL" id="CAF4565470.1"/>
    </source>
</evidence>
<proteinExistence type="predicted"/>
<gene>
    <name evidence="2" type="ORF">BYL167_LOCUS37067</name>
    <name evidence="3" type="ORF">GIL414_LOCUS37434</name>
</gene>
<dbReference type="Proteomes" id="UP000681720">
    <property type="component" value="Unassembled WGS sequence"/>
</dbReference>
<feature type="non-terminal residue" evidence="2">
    <location>
        <position position="29"/>
    </location>
</feature>
<reference evidence="2" key="1">
    <citation type="submission" date="2021-02" db="EMBL/GenBank/DDBJ databases">
        <authorList>
            <person name="Nowell W R."/>
        </authorList>
    </citation>
    <scope>NUCLEOTIDE SEQUENCE</scope>
</reference>
<feature type="compositionally biased region" description="Polar residues" evidence="1">
    <location>
        <begin position="1"/>
        <end position="15"/>
    </location>
</feature>
<dbReference type="EMBL" id="CAJOBJ010096148">
    <property type="protein sequence ID" value="CAF4565470.1"/>
    <property type="molecule type" value="Genomic_DNA"/>
</dbReference>
<protein>
    <submittedName>
        <fullName evidence="2">Uncharacterized protein</fullName>
    </submittedName>
</protein>
<evidence type="ECO:0000256" key="1">
    <source>
        <dbReference type="SAM" id="MobiDB-lite"/>
    </source>
</evidence>
<organism evidence="2 4">
    <name type="scientific">Rotaria magnacalcarata</name>
    <dbReference type="NCBI Taxonomy" id="392030"/>
    <lineage>
        <taxon>Eukaryota</taxon>
        <taxon>Metazoa</taxon>
        <taxon>Spiralia</taxon>
        <taxon>Gnathifera</taxon>
        <taxon>Rotifera</taxon>
        <taxon>Eurotatoria</taxon>
        <taxon>Bdelloidea</taxon>
        <taxon>Philodinida</taxon>
        <taxon>Philodinidae</taxon>
        <taxon>Rotaria</taxon>
    </lineage>
</organism>
<name>A0A8S2XZJ1_9BILA</name>
<evidence type="ECO:0000313" key="2">
    <source>
        <dbReference type="EMBL" id="CAF4525033.1"/>
    </source>
</evidence>
<dbReference type="Proteomes" id="UP000681967">
    <property type="component" value="Unassembled WGS sequence"/>
</dbReference>
<accession>A0A8S2XZJ1</accession>
<evidence type="ECO:0000313" key="4">
    <source>
        <dbReference type="Proteomes" id="UP000681967"/>
    </source>
</evidence>
<feature type="region of interest" description="Disordered" evidence="1">
    <location>
        <begin position="1"/>
        <end position="29"/>
    </location>
</feature>